<protein>
    <recommendedName>
        <fullName evidence="1">Novel STAND NTPase 5 domain-containing protein</fullName>
    </recommendedName>
</protein>
<dbReference type="InterPro" id="IPR027417">
    <property type="entry name" value="P-loop_NTPase"/>
</dbReference>
<evidence type="ECO:0000313" key="2">
    <source>
        <dbReference type="EMBL" id="GAA0818506.1"/>
    </source>
</evidence>
<dbReference type="PROSITE" id="PS51257">
    <property type="entry name" value="PROKAR_LIPOPROTEIN"/>
    <property type="match status" value="1"/>
</dbReference>
<reference evidence="3" key="1">
    <citation type="journal article" date="2019" name="Int. J. Syst. Evol. Microbiol.">
        <title>The Global Catalogue of Microorganisms (GCM) 10K type strain sequencing project: providing services to taxonomists for standard genome sequencing and annotation.</title>
        <authorList>
            <consortium name="The Broad Institute Genomics Platform"/>
            <consortium name="The Broad Institute Genome Sequencing Center for Infectious Disease"/>
            <person name="Wu L."/>
            <person name="Ma J."/>
        </authorList>
    </citation>
    <scope>NUCLEOTIDE SEQUENCE [LARGE SCALE GENOMIC DNA]</scope>
    <source>
        <strain evidence="3">JCM 15608</strain>
    </source>
</reference>
<dbReference type="InterPro" id="IPR057574">
    <property type="entry name" value="nSTAND_NTPase5_dom"/>
</dbReference>
<accession>A0ABP3WH65</accession>
<feature type="domain" description="Novel STAND NTPase 5" evidence="1">
    <location>
        <begin position="310"/>
        <end position="443"/>
    </location>
</feature>
<gene>
    <name evidence="2" type="ORF">GCM10009111_21280</name>
</gene>
<sequence length="826" mass="94257">MNPHIKNALLNGRLVLLFGAGASIGCINSLQKDPPLGWDLAKILAEEIGEEFSDEDLSDVYAAAKEVLGEQVHRVFEKHYKHCRPSNEFNDLLKYPFFRIYTLNIDDAFEKAAHQVSGLKFNVKNRDDNITEVDQFYQTLDYIKLNGDVNHPSKGFIFSSQEYAKGSSSEPLWYSELAKDYHKYTFIFIGTKLKESLFFHQIEKYKAKTKSNDLKSYILIPSLTGIQKKSLETSNIEHLEGKLSDFTDWLENEFEKPPTGIDIVSNTRPELNLESQEQTKHLSLFSGVTPVNRSSLSLIGDNVSKSKIRNFYKGFKPTWLDVLDNVPANLSNIENFYKDTLANNQTCELELHVLFGTAGCGKTTALKQLALRTADQGIRNVYFIEEYKDNFQELIVELDHRHNEPYYIFIERIGDVAPQIAEIIKSAKSTKAIFISSENPKIWTTRVKEHLGEYLTSSLDISHISSDDADLILNKLEKFGNWTRLSKMSAKNRKIELIRKSKRQLLIGLIEATSGEGYNQIIQKDYKAITCESEKALLLLAGLATTQRVPANEATLTRALAYLNLSPNVHQLASQMDGIVTYINGSITTRHRVYIERLFNLYVPQKELLKIIDSYIQAFSVYQFPIVKNISRNEASIYKHLVNAKSLKRILKNDKDSVLSIYEEYEKTFENEGLFLLQYGLALRSFEENQQAFEKLRIAHDAFPDSPHIEHALAQQRIILACNESDETVAMAHFSEAETVLNRLNSANVSAFDRYPIITLSEGHVKVMENLGYVKEAKILAKQYHDRISKNKNLDSNYRLTQTVANLTKFYLTGKWPDKAQLDLGN</sequence>
<dbReference type="RefSeq" id="WP_343817411.1">
    <property type="nucleotide sequence ID" value="NZ_BAAAFA010000007.1"/>
</dbReference>
<dbReference type="Proteomes" id="UP001500021">
    <property type="component" value="Unassembled WGS sequence"/>
</dbReference>
<dbReference type="Pfam" id="PF25199">
    <property type="entry name" value="nSTAND_NTPase5"/>
    <property type="match status" value="1"/>
</dbReference>
<evidence type="ECO:0000259" key="1">
    <source>
        <dbReference type="Pfam" id="PF25199"/>
    </source>
</evidence>
<name>A0ABP3WH65_9GAMM</name>
<organism evidence="2 3">
    <name type="scientific">Colwellia asteriadis</name>
    <dbReference type="NCBI Taxonomy" id="517723"/>
    <lineage>
        <taxon>Bacteria</taxon>
        <taxon>Pseudomonadati</taxon>
        <taxon>Pseudomonadota</taxon>
        <taxon>Gammaproteobacteria</taxon>
        <taxon>Alteromonadales</taxon>
        <taxon>Colwelliaceae</taxon>
        <taxon>Colwellia</taxon>
    </lineage>
</organism>
<proteinExistence type="predicted"/>
<keyword evidence="3" id="KW-1185">Reference proteome</keyword>
<comment type="caution">
    <text evidence="2">The sequence shown here is derived from an EMBL/GenBank/DDBJ whole genome shotgun (WGS) entry which is preliminary data.</text>
</comment>
<evidence type="ECO:0000313" key="3">
    <source>
        <dbReference type="Proteomes" id="UP001500021"/>
    </source>
</evidence>
<dbReference type="EMBL" id="BAAAFA010000007">
    <property type="protein sequence ID" value="GAA0818506.1"/>
    <property type="molecule type" value="Genomic_DNA"/>
</dbReference>
<dbReference type="Pfam" id="PF13289">
    <property type="entry name" value="SIR2_2"/>
    <property type="match status" value="1"/>
</dbReference>
<dbReference type="SUPFAM" id="SSF52540">
    <property type="entry name" value="P-loop containing nucleoside triphosphate hydrolases"/>
    <property type="match status" value="1"/>
</dbReference>